<dbReference type="OrthoDB" id="1434354at2759"/>
<dbReference type="PANTHER" id="PTHR47159">
    <property type="entry name" value="PROTEIN CBG07705-RELATED"/>
    <property type="match status" value="1"/>
</dbReference>
<keyword evidence="3" id="KW-1185">Reference proteome</keyword>
<dbReference type="Gene3D" id="2.60.120.680">
    <property type="entry name" value="GOLD domain"/>
    <property type="match status" value="1"/>
</dbReference>
<dbReference type="Proteomes" id="UP000218231">
    <property type="component" value="Unassembled WGS sequence"/>
</dbReference>
<dbReference type="AlphaFoldDB" id="A0A2A2LF59"/>
<feature type="domain" description="CRAL-TRIO" evidence="1">
    <location>
        <begin position="77"/>
        <end position="252"/>
    </location>
</feature>
<dbReference type="InterPro" id="IPR036273">
    <property type="entry name" value="CRAL/TRIO_N_dom_sf"/>
</dbReference>
<dbReference type="Gene3D" id="3.40.525.10">
    <property type="entry name" value="CRAL-TRIO lipid binding domain"/>
    <property type="match status" value="1"/>
</dbReference>
<dbReference type="EMBL" id="LIAE01006815">
    <property type="protein sequence ID" value="PAV84866.1"/>
    <property type="molecule type" value="Genomic_DNA"/>
</dbReference>
<sequence>MPPNTTVSVPDEHAALINQVRSQVKDLISPFYDTKFNILRWLQANEYSVSKTVHQMRKHLKWRKQRKLDEDCSGLQKSEIKDQYAPLSILGPNRKRGDRLIVVDQAGKIDINGVMKSVQPTEYVHSIFRQFEEILRQLMKMEEELGTQCYVYLIFDLDGLDFDPSLLGIVNGPFRVSWQLVGTHYREFIDRVMVVNAPSYINMLWSAFCVFLPENARQKIVFPGSNWIEEIKEFCDADYLPEKYGGTMSSSLVLKDIKPVPKHLYWKSRPGYPNIDQFHRVSVPAGKSRTLIYFLKADNKVNFYNHNEDDITFCVLFSEKTNAKDNELEAVVQPIQKCGLPSIDVFDYEPEQTGYYHLRLTNEASWLLPSTYRIIVHDADGIEIKAVNQNEKWIKQGVSPKTNKK</sequence>
<reference evidence="2 3" key="1">
    <citation type="journal article" date="2017" name="Curr. Biol.">
        <title>Genome architecture and evolution of a unichromosomal asexual nematode.</title>
        <authorList>
            <person name="Fradin H."/>
            <person name="Zegar C."/>
            <person name="Gutwein M."/>
            <person name="Lucas J."/>
            <person name="Kovtun M."/>
            <person name="Corcoran D."/>
            <person name="Baugh L.R."/>
            <person name="Kiontke K."/>
            <person name="Gunsalus K."/>
            <person name="Fitch D.H."/>
            <person name="Piano F."/>
        </authorList>
    </citation>
    <scope>NUCLEOTIDE SEQUENCE [LARGE SCALE GENOMIC DNA]</scope>
    <source>
        <strain evidence="2">PF1309</strain>
    </source>
</reference>
<dbReference type="CDD" id="cd00170">
    <property type="entry name" value="SEC14"/>
    <property type="match status" value="1"/>
</dbReference>
<dbReference type="InterPro" id="IPR053302">
    <property type="entry name" value="CRAL-TRIO_domain"/>
</dbReference>
<name>A0A2A2LF59_9BILA</name>
<dbReference type="InterPro" id="IPR001251">
    <property type="entry name" value="CRAL-TRIO_dom"/>
</dbReference>
<evidence type="ECO:0000259" key="1">
    <source>
        <dbReference type="PROSITE" id="PS50191"/>
    </source>
</evidence>
<evidence type="ECO:0000313" key="3">
    <source>
        <dbReference type="Proteomes" id="UP000218231"/>
    </source>
</evidence>
<organism evidence="2 3">
    <name type="scientific">Diploscapter pachys</name>
    <dbReference type="NCBI Taxonomy" id="2018661"/>
    <lineage>
        <taxon>Eukaryota</taxon>
        <taxon>Metazoa</taxon>
        <taxon>Ecdysozoa</taxon>
        <taxon>Nematoda</taxon>
        <taxon>Chromadorea</taxon>
        <taxon>Rhabditida</taxon>
        <taxon>Rhabditina</taxon>
        <taxon>Rhabditomorpha</taxon>
        <taxon>Rhabditoidea</taxon>
        <taxon>Rhabditidae</taxon>
        <taxon>Diploscapter</taxon>
    </lineage>
</organism>
<dbReference type="Pfam" id="PF00650">
    <property type="entry name" value="CRAL_TRIO"/>
    <property type="match status" value="1"/>
</dbReference>
<dbReference type="SUPFAM" id="SSF46938">
    <property type="entry name" value="CRAL/TRIO N-terminal domain"/>
    <property type="match status" value="1"/>
</dbReference>
<dbReference type="SMART" id="SM00516">
    <property type="entry name" value="SEC14"/>
    <property type="match status" value="1"/>
</dbReference>
<evidence type="ECO:0000313" key="2">
    <source>
        <dbReference type="EMBL" id="PAV84866.1"/>
    </source>
</evidence>
<dbReference type="Pfam" id="PF25883">
    <property type="entry name" value="F28H7_8_C"/>
    <property type="match status" value="1"/>
</dbReference>
<dbReference type="InterPro" id="IPR058960">
    <property type="entry name" value="Ctg-1-like_C"/>
</dbReference>
<protein>
    <recommendedName>
        <fullName evidence="1">CRAL-TRIO domain-containing protein</fullName>
    </recommendedName>
</protein>
<comment type="caution">
    <text evidence="2">The sequence shown here is derived from an EMBL/GenBank/DDBJ whole genome shotgun (WGS) entry which is preliminary data.</text>
</comment>
<proteinExistence type="predicted"/>
<dbReference type="PROSITE" id="PS50191">
    <property type="entry name" value="CRAL_TRIO"/>
    <property type="match status" value="1"/>
</dbReference>
<dbReference type="PANTHER" id="PTHR47159:SF1">
    <property type="entry name" value="CRAL-TRIO DOMAIN-CONTAINING PROTEIN F28H7.8"/>
    <property type="match status" value="1"/>
</dbReference>
<dbReference type="InterPro" id="IPR036865">
    <property type="entry name" value="CRAL-TRIO_dom_sf"/>
</dbReference>
<accession>A0A2A2LF59</accession>
<dbReference type="STRING" id="2018661.A0A2A2LF59"/>
<dbReference type="SUPFAM" id="SSF52087">
    <property type="entry name" value="CRAL/TRIO domain"/>
    <property type="match status" value="1"/>
</dbReference>
<gene>
    <name evidence="2" type="ORF">WR25_06467</name>
</gene>